<evidence type="ECO:0000313" key="3">
    <source>
        <dbReference type="RefSeq" id="XP_020098323.1"/>
    </source>
</evidence>
<evidence type="ECO:0000313" key="2">
    <source>
        <dbReference type="Proteomes" id="UP000515123"/>
    </source>
</evidence>
<gene>
    <name evidence="3" type="primary">LOC109717071</name>
</gene>
<feature type="region of interest" description="Disordered" evidence="1">
    <location>
        <begin position="80"/>
        <end position="149"/>
    </location>
</feature>
<dbReference type="AlphaFoldDB" id="A0A6P5FXV7"/>
<protein>
    <submittedName>
        <fullName evidence="3">Uncharacterized protein LOC109717071 isoform X1</fullName>
    </submittedName>
</protein>
<proteinExistence type="predicted"/>
<name>A0A6P5FXV7_ANACO</name>
<dbReference type="Proteomes" id="UP000515123">
    <property type="component" value="Linkage group 11"/>
</dbReference>
<reference evidence="3" key="2">
    <citation type="submission" date="2025-08" db="UniProtKB">
        <authorList>
            <consortium name="RefSeq"/>
        </authorList>
    </citation>
    <scope>IDENTIFICATION</scope>
    <source>
        <tissue evidence="3">Leaf</tissue>
    </source>
</reference>
<feature type="compositionally biased region" description="Basic and acidic residues" evidence="1">
    <location>
        <begin position="100"/>
        <end position="113"/>
    </location>
</feature>
<dbReference type="GeneID" id="109717071"/>
<dbReference type="RefSeq" id="XP_020098323.1">
    <property type="nucleotide sequence ID" value="XM_020242734.1"/>
</dbReference>
<sequence length="191" mass="20623">MHNSNGSSISYNHTNGWKSLSVACVLVCVEMRIKNSCCGFKDFYNSRNNIECSNSEAVDYSFSWASSSCKTYGGCQHKSNGFVPPEPPKRSPTIAAGEISGDHHGNRRGREPPRSFNGWCEQRPTQAHPLPHHASISSPLSATAHHEHGGGGGIGVCVAGPRWARLRVQALAPRGPWMIPPISGSIDTSLM</sequence>
<evidence type="ECO:0000256" key="1">
    <source>
        <dbReference type="SAM" id="MobiDB-lite"/>
    </source>
</evidence>
<reference evidence="2" key="1">
    <citation type="journal article" date="2015" name="Nat. Genet.">
        <title>The pineapple genome and the evolution of CAM photosynthesis.</title>
        <authorList>
            <person name="Ming R."/>
            <person name="VanBuren R."/>
            <person name="Wai C.M."/>
            <person name="Tang H."/>
            <person name="Schatz M.C."/>
            <person name="Bowers J.E."/>
            <person name="Lyons E."/>
            <person name="Wang M.L."/>
            <person name="Chen J."/>
            <person name="Biggers E."/>
            <person name="Zhang J."/>
            <person name="Huang L."/>
            <person name="Zhang L."/>
            <person name="Miao W."/>
            <person name="Zhang J."/>
            <person name="Ye Z."/>
            <person name="Miao C."/>
            <person name="Lin Z."/>
            <person name="Wang H."/>
            <person name="Zhou H."/>
            <person name="Yim W.C."/>
            <person name="Priest H.D."/>
            <person name="Zheng C."/>
            <person name="Woodhouse M."/>
            <person name="Edger P.P."/>
            <person name="Guyot R."/>
            <person name="Guo H.B."/>
            <person name="Guo H."/>
            <person name="Zheng G."/>
            <person name="Singh R."/>
            <person name="Sharma A."/>
            <person name="Min X."/>
            <person name="Zheng Y."/>
            <person name="Lee H."/>
            <person name="Gurtowski J."/>
            <person name="Sedlazeck F.J."/>
            <person name="Harkess A."/>
            <person name="McKain M.R."/>
            <person name="Liao Z."/>
            <person name="Fang J."/>
            <person name="Liu J."/>
            <person name="Zhang X."/>
            <person name="Zhang Q."/>
            <person name="Hu W."/>
            <person name="Qin Y."/>
            <person name="Wang K."/>
            <person name="Chen L.Y."/>
            <person name="Shirley N."/>
            <person name="Lin Y.R."/>
            <person name="Liu L.Y."/>
            <person name="Hernandez A.G."/>
            <person name="Wright C.L."/>
            <person name="Bulone V."/>
            <person name="Tuskan G.A."/>
            <person name="Heath K."/>
            <person name="Zee F."/>
            <person name="Moore P.H."/>
            <person name="Sunkar R."/>
            <person name="Leebens-Mack J.H."/>
            <person name="Mockler T."/>
            <person name="Bennetzen J.L."/>
            <person name="Freeling M."/>
            <person name="Sankoff D."/>
            <person name="Paterson A.H."/>
            <person name="Zhu X."/>
            <person name="Yang X."/>
            <person name="Smith J.A."/>
            <person name="Cushman J.C."/>
            <person name="Paull R.E."/>
            <person name="Yu Q."/>
        </authorList>
    </citation>
    <scope>NUCLEOTIDE SEQUENCE [LARGE SCALE GENOMIC DNA]</scope>
    <source>
        <strain evidence="2">cv. F153</strain>
    </source>
</reference>
<keyword evidence="2" id="KW-1185">Reference proteome</keyword>
<accession>A0A6P5FXV7</accession>
<organism evidence="2 3">
    <name type="scientific">Ananas comosus</name>
    <name type="common">Pineapple</name>
    <name type="synonym">Ananas ananas</name>
    <dbReference type="NCBI Taxonomy" id="4615"/>
    <lineage>
        <taxon>Eukaryota</taxon>
        <taxon>Viridiplantae</taxon>
        <taxon>Streptophyta</taxon>
        <taxon>Embryophyta</taxon>
        <taxon>Tracheophyta</taxon>
        <taxon>Spermatophyta</taxon>
        <taxon>Magnoliopsida</taxon>
        <taxon>Liliopsida</taxon>
        <taxon>Poales</taxon>
        <taxon>Bromeliaceae</taxon>
        <taxon>Bromelioideae</taxon>
        <taxon>Ananas</taxon>
    </lineage>
</organism>